<feature type="region of interest" description="Disordered" evidence="1">
    <location>
        <begin position="43"/>
        <end position="67"/>
    </location>
</feature>
<dbReference type="Proteomes" id="UP000321947">
    <property type="component" value="Unassembled WGS sequence"/>
</dbReference>
<dbReference type="Pfam" id="PF02992">
    <property type="entry name" value="Transposase_21"/>
    <property type="match status" value="1"/>
</dbReference>
<dbReference type="AlphaFoldDB" id="A0A5D3CSS7"/>
<name>A0A5D3CSS7_CUCMM</name>
<reference evidence="2 3" key="1">
    <citation type="submission" date="2019-08" db="EMBL/GenBank/DDBJ databases">
        <title>Draft genome sequences of two oriental melons (Cucumis melo L. var makuwa).</title>
        <authorList>
            <person name="Kwon S.-Y."/>
        </authorList>
    </citation>
    <scope>NUCLEOTIDE SEQUENCE [LARGE SCALE GENOMIC DNA]</scope>
    <source>
        <strain evidence="3">cv. Chang Bougi</strain>
        <tissue evidence="2">Leaf</tissue>
    </source>
</reference>
<sequence>MTLLPSLVDDGLVGDRLREQPTIENDDSELFNLLNDLQGPMREEAYDEDEEDFENEMHENTKQRKFSEFASDPRNIRSALASDGFNPFANMRPKSPGKEISVYLQPLIEELKSCGMMVMEHQRLSMCLTYKEDRSSFKIREKSLSWVTDVTFHLTTVASEQAT</sequence>
<dbReference type="InterPro" id="IPR004242">
    <property type="entry name" value="Transposase_21"/>
</dbReference>
<feature type="compositionally biased region" description="Acidic residues" evidence="1">
    <location>
        <begin position="45"/>
        <end position="54"/>
    </location>
</feature>
<gene>
    <name evidence="2" type="ORF">E5676_scaffold45G00180</name>
</gene>
<evidence type="ECO:0000313" key="3">
    <source>
        <dbReference type="Proteomes" id="UP000321947"/>
    </source>
</evidence>
<feature type="compositionally biased region" description="Basic and acidic residues" evidence="1">
    <location>
        <begin position="55"/>
        <end position="67"/>
    </location>
</feature>
<organism evidence="2 3">
    <name type="scientific">Cucumis melo var. makuwa</name>
    <name type="common">Oriental melon</name>
    <dbReference type="NCBI Taxonomy" id="1194695"/>
    <lineage>
        <taxon>Eukaryota</taxon>
        <taxon>Viridiplantae</taxon>
        <taxon>Streptophyta</taxon>
        <taxon>Embryophyta</taxon>
        <taxon>Tracheophyta</taxon>
        <taxon>Spermatophyta</taxon>
        <taxon>Magnoliopsida</taxon>
        <taxon>eudicotyledons</taxon>
        <taxon>Gunneridae</taxon>
        <taxon>Pentapetalae</taxon>
        <taxon>rosids</taxon>
        <taxon>fabids</taxon>
        <taxon>Cucurbitales</taxon>
        <taxon>Cucurbitaceae</taxon>
        <taxon>Benincaseae</taxon>
        <taxon>Cucumis</taxon>
    </lineage>
</organism>
<dbReference type="EMBL" id="SSTD01008722">
    <property type="protein sequence ID" value="TYK14987.1"/>
    <property type="molecule type" value="Genomic_DNA"/>
</dbReference>
<comment type="caution">
    <text evidence="2">The sequence shown here is derived from an EMBL/GenBank/DDBJ whole genome shotgun (WGS) entry which is preliminary data.</text>
</comment>
<proteinExistence type="predicted"/>
<evidence type="ECO:0000256" key="1">
    <source>
        <dbReference type="SAM" id="MobiDB-lite"/>
    </source>
</evidence>
<evidence type="ECO:0000313" key="2">
    <source>
        <dbReference type="EMBL" id="TYK14987.1"/>
    </source>
</evidence>
<accession>A0A5D3CSS7</accession>
<protein>
    <submittedName>
        <fullName evidence="2">Uncharacterized protein</fullName>
    </submittedName>
</protein>